<evidence type="ECO:0000259" key="1">
    <source>
        <dbReference type="PROSITE" id="PS50181"/>
    </source>
</evidence>
<dbReference type="InterPro" id="IPR056594">
    <property type="entry name" value="AT5G49610-like_b-prop"/>
</dbReference>
<sequence>MAVVPAELSNITIDNLPAELLREVMLRVPTPAALVHAAAVSKRWRGIITNRTGRFLDDYREHHQSSPLLGLYIPREFGGLPSFQKADSIQSAGDRDLDLQRPATKAFNLGGLESHPEWRLLDCYNGRLLLARGHDSLEVYNPLSCERIKVRLPQDGILPSYFSACLLQGHDDDAASFRVVSVQHDRRRRDRIVRAVEYDSCKKSWKDHPWDWETLKNIEGTQQGEMMHAGNFIFCKYTGTFLLLLDTRQMQFSALPLPTDNNWKHYAIGEMEDGVCCLASVDSAGIWNKKHLRVWKLEKLKWTMEKEMDMEQVLGKHAHGRFLFYKVHAVTNGIALLCSSMHQLHFVVDLKTFFVKDKFEFKDRAFPMQMPWPPAFSVATVSAEQSAPYTCVQEAITAAPTLVRAEECFDKEDNIPNDHDLEAQIPVQDSSLCVMWGKTYSRRRKRPQENKTLSLSHQLPAGLPPPATTLCDEDSGLIHTEAEAQSNEYLSGNAARALRLSPTIPPIQLPPNVLFTIFYYLPPKDSSPYNSFSPTIPLISIPPIYYHSLTNYLFNVFEFKKNIQYLYCHNTHYYRVTGLKQN</sequence>
<organism evidence="2 3">
    <name type="scientific">Panicum virgatum</name>
    <name type="common">Blackwell switchgrass</name>
    <dbReference type="NCBI Taxonomy" id="38727"/>
    <lineage>
        <taxon>Eukaryota</taxon>
        <taxon>Viridiplantae</taxon>
        <taxon>Streptophyta</taxon>
        <taxon>Embryophyta</taxon>
        <taxon>Tracheophyta</taxon>
        <taxon>Spermatophyta</taxon>
        <taxon>Magnoliopsida</taxon>
        <taxon>Liliopsida</taxon>
        <taxon>Poales</taxon>
        <taxon>Poaceae</taxon>
        <taxon>PACMAD clade</taxon>
        <taxon>Panicoideae</taxon>
        <taxon>Panicodae</taxon>
        <taxon>Paniceae</taxon>
        <taxon>Panicinae</taxon>
        <taxon>Panicum</taxon>
        <taxon>Panicum sect. Hiantes</taxon>
    </lineage>
</organism>
<dbReference type="SUPFAM" id="SSF81383">
    <property type="entry name" value="F-box domain"/>
    <property type="match status" value="1"/>
</dbReference>
<dbReference type="Pfam" id="PF23635">
    <property type="entry name" value="Beta-prop_AT5G49610-like"/>
    <property type="match status" value="1"/>
</dbReference>
<dbReference type="AlphaFoldDB" id="A0A8T0VUY1"/>
<proteinExistence type="predicted"/>
<dbReference type="SMART" id="SM00256">
    <property type="entry name" value="FBOX"/>
    <property type="match status" value="1"/>
</dbReference>
<evidence type="ECO:0000313" key="2">
    <source>
        <dbReference type="EMBL" id="KAG2638828.1"/>
    </source>
</evidence>
<accession>A0A8T0VUY1</accession>
<dbReference type="InterPro" id="IPR001810">
    <property type="entry name" value="F-box_dom"/>
</dbReference>
<dbReference type="PROSITE" id="PS50181">
    <property type="entry name" value="FBOX"/>
    <property type="match status" value="1"/>
</dbReference>
<dbReference type="InterPro" id="IPR036047">
    <property type="entry name" value="F-box-like_dom_sf"/>
</dbReference>
<dbReference type="Proteomes" id="UP000823388">
    <property type="component" value="Chromosome 2N"/>
</dbReference>
<keyword evidence="3" id="KW-1185">Reference proteome</keyword>
<evidence type="ECO:0000313" key="3">
    <source>
        <dbReference type="Proteomes" id="UP000823388"/>
    </source>
</evidence>
<dbReference type="EMBL" id="CM029040">
    <property type="protein sequence ID" value="KAG2638828.1"/>
    <property type="molecule type" value="Genomic_DNA"/>
</dbReference>
<dbReference type="PANTHER" id="PTHR33207">
    <property type="entry name" value="F-BOX DOMAIN CONTAINING PROTEIN-RELATED"/>
    <property type="match status" value="1"/>
</dbReference>
<dbReference type="Pfam" id="PF00646">
    <property type="entry name" value="F-box"/>
    <property type="match status" value="1"/>
</dbReference>
<gene>
    <name evidence="2" type="ORF">PVAP13_2NG639401</name>
</gene>
<protein>
    <recommendedName>
        <fullName evidence="1">F-box domain-containing protein</fullName>
    </recommendedName>
</protein>
<comment type="caution">
    <text evidence="2">The sequence shown here is derived from an EMBL/GenBank/DDBJ whole genome shotgun (WGS) entry which is preliminary data.</text>
</comment>
<feature type="domain" description="F-box" evidence="1">
    <location>
        <begin position="10"/>
        <end position="59"/>
    </location>
</feature>
<reference evidence="2" key="1">
    <citation type="submission" date="2020-05" db="EMBL/GenBank/DDBJ databases">
        <title>WGS assembly of Panicum virgatum.</title>
        <authorList>
            <person name="Lovell J.T."/>
            <person name="Jenkins J."/>
            <person name="Shu S."/>
            <person name="Juenger T.E."/>
            <person name="Schmutz J."/>
        </authorList>
    </citation>
    <scope>NUCLEOTIDE SEQUENCE</scope>
    <source>
        <strain evidence="2">AP13</strain>
    </source>
</reference>
<name>A0A8T0VUY1_PANVG</name>